<dbReference type="InterPro" id="IPR051165">
    <property type="entry name" value="Multifunctional_ANK_Repeat"/>
</dbReference>
<evidence type="ECO:0000256" key="2">
    <source>
        <dbReference type="ARBA" id="ARBA00023043"/>
    </source>
</evidence>
<dbReference type="PANTHER" id="PTHR24123">
    <property type="entry name" value="ANKYRIN REPEAT-CONTAINING"/>
    <property type="match status" value="1"/>
</dbReference>
<dbReference type="AlphaFoldDB" id="A0A9Q0RG47"/>
<sequence>MNISDTFGDPPLIHCVKEQNLELIEFVLSQSTKVDTKESNGMTALMHASLLGNEEIVTKLLEKGADPNIRDKKNMTATLHAACHGKKKIIVILKKAGDKTDIKEINGAFLIYLAKKGDVKNVQRLLQKGADVNFADSKRWTPLICAAHYGRIEVVKELLKLPSVLVNAQAAMKTTALHHSAREGHADVVEQLVSHNADINLQDNLGFTPLFYAKDELTAQKLLLFKDKIDFSLKNNDGLNALDFHKKKKNSKIVEALENLQ</sequence>
<dbReference type="PROSITE" id="PS50088">
    <property type="entry name" value="ANK_REPEAT"/>
    <property type="match status" value="3"/>
</dbReference>
<evidence type="ECO:0000313" key="4">
    <source>
        <dbReference type="EMBL" id="KAJ5078837.1"/>
    </source>
</evidence>
<dbReference type="PANTHER" id="PTHR24123:SF33">
    <property type="entry name" value="PROTEIN HOS4"/>
    <property type="match status" value="1"/>
</dbReference>
<dbReference type="InterPro" id="IPR036770">
    <property type="entry name" value="Ankyrin_rpt-contain_sf"/>
</dbReference>
<dbReference type="SUPFAM" id="SSF48403">
    <property type="entry name" value="Ankyrin repeat"/>
    <property type="match status" value="1"/>
</dbReference>
<dbReference type="PROSITE" id="PS50297">
    <property type="entry name" value="ANK_REP_REGION"/>
    <property type="match status" value="2"/>
</dbReference>
<dbReference type="InterPro" id="IPR002110">
    <property type="entry name" value="Ankyrin_rpt"/>
</dbReference>
<protein>
    <submittedName>
        <fullName evidence="4">Ankyrin repeat ph and sec7 domain containing protein secg-related</fullName>
    </submittedName>
</protein>
<feature type="repeat" description="ANK" evidence="3">
    <location>
        <begin position="40"/>
        <end position="72"/>
    </location>
</feature>
<proteinExistence type="predicted"/>
<feature type="repeat" description="ANK" evidence="3">
    <location>
        <begin position="110"/>
        <end position="137"/>
    </location>
</feature>
<reference evidence="4" key="1">
    <citation type="submission" date="2022-10" db="EMBL/GenBank/DDBJ databases">
        <title>Novel sulphate-reducing endosymbionts in the free-living metamonad Anaeramoeba.</title>
        <authorList>
            <person name="Jerlstrom-Hultqvist J."/>
            <person name="Cepicka I."/>
            <person name="Gallot-Lavallee L."/>
            <person name="Salas-Leiva D."/>
            <person name="Curtis B.A."/>
            <person name="Zahonova K."/>
            <person name="Pipaliya S."/>
            <person name="Dacks J."/>
            <person name="Roger A.J."/>
        </authorList>
    </citation>
    <scope>NUCLEOTIDE SEQUENCE</scope>
    <source>
        <strain evidence="4">BMAN</strain>
    </source>
</reference>
<evidence type="ECO:0000313" key="5">
    <source>
        <dbReference type="Proteomes" id="UP001149090"/>
    </source>
</evidence>
<gene>
    <name evidence="4" type="ORF">M0811_04560</name>
</gene>
<organism evidence="4 5">
    <name type="scientific">Anaeramoeba ignava</name>
    <name type="common">Anaerobic marine amoeba</name>
    <dbReference type="NCBI Taxonomy" id="1746090"/>
    <lineage>
        <taxon>Eukaryota</taxon>
        <taxon>Metamonada</taxon>
        <taxon>Anaeramoebidae</taxon>
        <taxon>Anaeramoeba</taxon>
    </lineage>
</organism>
<keyword evidence="1" id="KW-0677">Repeat</keyword>
<dbReference type="Proteomes" id="UP001149090">
    <property type="component" value="Unassembled WGS sequence"/>
</dbReference>
<dbReference type="EMBL" id="JAPDFW010000044">
    <property type="protein sequence ID" value="KAJ5078837.1"/>
    <property type="molecule type" value="Genomic_DNA"/>
</dbReference>
<evidence type="ECO:0000256" key="3">
    <source>
        <dbReference type="PROSITE-ProRule" id="PRU00023"/>
    </source>
</evidence>
<dbReference type="Gene3D" id="1.25.40.20">
    <property type="entry name" value="Ankyrin repeat-containing domain"/>
    <property type="match status" value="2"/>
</dbReference>
<name>A0A9Q0RG47_ANAIG</name>
<comment type="caution">
    <text evidence="4">The sequence shown here is derived from an EMBL/GenBank/DDBJ whole genome shotgun (WGS) entry which is preliminary data.</text>
</comment>
<accession>A0A9Q0RG47</accession>
<keyword evidence="5" id="KW-1185">Reference proteome</keyword>
<dbReference type="SMART" id="SM00248">
    <property type="entry name" value="ANK"/>
    <property type="match status" value="6"/>
</dbReference>
<feature type="repeat" description="ANK" evidence="3">
    <location>
        <begin position="172"/>
        <end position="204"/>
    </location>
</feature>
<keyword evidence="2 3" id="KW-0040">ANK repeat</keyword>
<dbReference type="Pfam" id="PF12796">
    <property type="entry name" value="Ank_2"/>
    <property type="match status" value="3"/>
</dbReference>
<dbReference type="OrthoDB" id="194358at2759"/>
<evidence type="ECO:0000256" key="1">
    <source>
        <dbReference type="ARBA" id="ARBA00022737"/>
    </source>
</evidence>